<proteinExistence type="predicted"/>
<organism evidence="2 3">
    <name type="scientific">Sistotremastrum suecicum HHB10207 ss-3</name>
    <dbReference type="NCBI Taxonomy" id="1314776"/>
    <lineage>
        <taxon>Eukaryota</taxon>
        <taxon>Fungi</taxon>
        <taxon>Dikarya</taxon>
        <taxon>Basidiomycota</taxon>
        <taxon>Agaricomycotina</taxon>
        <taxon>Agaricomycetes</taxon>
        <taxon>Sistotremastrales</taxon>
        <taxon>Sistotremastraceae</taxon>
        <taxon>Sistotremastrum</taxon>
    </lineage>
</organism>
<evidence type="ECO:0000313" key="2">
    <source>
        <dbReference type="EMBL" id="KZT39430.1"/>
    </source>
</evidence>
<reference evidence="2 3" key="1">
    <citation type="journal article" date="2016" name="Mol. Biol. Evol.">
        <title>Comparative Genomics of Early-Diverging Mushroom-Forming Fungi Provides Insights into the Origins of Lignocellulose Decay Capabilities.</title>
        <authorList>
            <person name="Nagy L.G."/>
            <person name="Riley R."/>
            <person name="Tritt A."/>
            <person name="Adam C."/>
            <person name="Daum C."/>
            <person name="Floudas D."/>
            <person name="Sun H."/>
            <person name="Yadav J.S."/>
            <person name="Pangilinan J."/>
            <person name="Larsson K.H."/>
            <person name="Matsuura K."/>
            <person name="Barry K."/>
            <person name="Labutti K."/>
            <person name="Kuo R."/>
            <person name="Ohm R.A."/>
            <person name="Bhattacharya S.S."/>
            <person name="Shirouzu T."/>
            <person name="Yoshinaga Y."/>
            <person name="Martin F.M."/>
            <person name="Grigoriev I.V."/>
            <person name="Hibbett D.S."/>
        </authorList>
    </citation>
    <scope>NUCLEOTIDE SEQUENCE [LARGE SCALE GENOMIC DNA]</scope>
    <source>
        <strain evidence="2 3">HHB10207 ss-3</strain>
    </source>
</reference>
<name>A0A166EC57_9AGAM</name>
<accession>A0A166EC57</accession>
<gene>
    <name evidence="2" type="ORF">SISSUDRAFT_640394</name>
</gene>
<protein>
    <submittedName>
        <fullName evidence="2">Uncharacterized protein</fullName>
    </submittedName>
</protein>
<evidence type="ECO:0000256" key="1">
    <source>
        <dbReference type="SAM" id="MobiDB-lite"/>
    </source>
</evidence>
<feature type="compositionally biased region" description="Basic and acidic residues" evidence="1">
    <location>
        <begin position="25"/>
        <end position="43"/>
    </location>
</feature>
<keyword evidence="3" id="KW-1185">Reference proteome</keyword>
<evidence type="ECO:0000313" key="3">
    <source>
        <dbReference type="Proteomes" id="UP000076798"/>
    </source>
</evidence>
<dbReference type="AlphaFoldDB" id="A0A166EC57"/>
<dbReference type="EMBL" id="KV428046">
    <property type="protein sequence ID" value="KZT39430.1"/>
    <property type="molecule type" value="Genomic_DNA"/>
</dbReference>
<feature type="region of interest" description="Disordered" evidence="1">
    <location>
        <begin position="1"/>
        <end position="43"/>
    </location>
</feature>
<dbReference type="Proteomes" id="UP000076798">
    <property type="component" value="Unassembled WGS sequence"/>
</dbReference>
<feature type="compositionally biased region" description="Basic residues" evidence="1">
    <location>
        <begin position="1"/>
        <end position="17"/>
    </location>
</feature>
<sequence length="284" mass="31926">MHVALRRGHTRYRKQGTRRVCTGREVQDTSSVRERAREGEDSPHSLIYIPSRKSNLTTSCASALNPVFSLYSQFGNRTWERVALYIASQHTTRGDARKCHFHRDRVTEKENQRLKYRFICSGREDDVGLVRLSRAVLFYSSSPPLNALPDSVGIFACRLRGHRRRYVRATNKNTLVLSGLQFRVLYSLVLVLSRRVASLTRFVPLCKINNSMGRVICASCGSAFTVHNTKSNTKSSSREGMPIGKVDRHFCFPFSAPQSVFGDHIRMIFSGIPAAVISSGPGIS</sequence>